<keyword evidence="3" id="KW-1185">Reference proteome</keyword>
<evidence type="ECO:0000256" key="1">
    <source>
        <dbReference type="SAM" id="MobiDB-lite"/>
    </source>
</evidence>
<proteinExistence type="predicted"/>
<evidence type="ECO:0000313" key="3">
    <source>
        <dbReference type="Proteomes" id="UP000827724"/>
    </source>
</evidence>
<name>A0A9P8QU15_9HYPO</name>
<accession>A0A9P8QU15</accession>
<feature type="compositionally biased region" description="Basic and acidic residues" evidence="1">
    <location>
        <begin position="1"/>
        <end position="30"/>
    </location>
</feature>
<feature type="compositionally biased region" description="Acidic residues" evidence="1">
    <location>
        <begin position="66"/>
        <end position="86"/>
    </location>
</feature>
<dbReference type="Proteomes" id="UP000827724">
    <property type="component" value="Unassembled WGS sequence"/>
</dbReference>
<protein>
    <submittedName>
        <fullName evidence="2">Uncharacterized protein</fullName>
    </submittedName>
</protein>
<dbReference type="AlphaFoldDB" id="A0A9P8QU15"/>
<organism evidence="2 3">
    <name type="scientific">Trichoderma cornu-damae</name>
    <dbReference type="NCBI Taxonomy" id="654480"/>
    <lineage>
        <taxon>Eukaryota</taxon>
        <taxon>Fungi</taxon>
        <taxon>Dikarya</taxon>
        <taxon>Ascomycota</taxon>
        <taxon>Pezizomycotina</taxon>
        <taxon>Sordariomycetes</taxon>
        <taxon>Hypocreomycetidae</taxon>
        <taxon>Hypocreales</taxon>
        <taxon>Hypocreaceae</taxon>
        <taxon>Trichoderma</taxon>
    </lineage>
</organism>
<gene>
    <name evidence="2" type="ORF">Trco_001893</name>
</gene>
<feature type="region of interest" description="Disordered" evidence="1">
    <location>
        <begin position="58"/>
        <end position="95"/>
    </location>
</feature>
<reference evidence="2" key="1">
    <citation type="submission" date="2021-08" db="EMBL/GenBank/DDBJ databases">
        <title>Chromosome-Level Trichoderma cornu-damae using Hi-C Data.</title>
        <authorList>
            <person name="Kim C.S."/>
        </authorList>
    </citation>
    <scope>NUCLEOTIDE SEQUENCE</scope>
    <source>
        <strain evidence="2">KA19-0412C</strain>
    </source>
</reference>
<evidence type="ECO:0000313" key="2">
    <source>
        <dbReference type="EMBL" id="KAH6608547.1"/>
    </source>
</evidence>
<dbReference type="EMBL" id="JAIWOZ010000002">
    <property type="protein sequence ID" value="KAH6608547.1"/>
    <property type="molecule type" value="Genomic_DNA"/>
</dbReference>
<sequence>MVSDFSAKKNLEATIGKEKGVRTPHNHADAGDEGDEFGLDAVCVGAGAKCRIVGGGGEADAREEAVVGEDGEGVGEEAEDVDEVAEEEHLGGVWW</sequence>
<feature type="region of interest" description="Disordered" evidence="1">
    <location>
        <begin position="1"/>
        <end position="35"/>
    </location>
</feature>
<comment type="caution">
    <text evidence="2">The sequence shown here is derived from an EMBL/GenBank/DDBJ whole genome shotgun (WGS) entry which is preliminary data.</text>
</comment>